<reference evidence="2 3" key="1">
    <citation type="submission" date="2023-08" db="EMBL/GenBank/DDBJ databases">
        <title>Black Yeasts Isolated from many extreme environments.</title>
        <authorList>
            <person name="Coleine C."/>
            <person name="Stajich J.E."/>
            <person name="Selbmann L."/>
        </authorList>
    </citation>
    <scope>NUCLEOTIDE SEQUENCE [LARGE SCALE GENOMIC DNA]</scope>
    <source>
        <strain evidence="2 3">CCFEE 5792</strain>
    </source>
</reference>
<evidence type="ECO:0000256" key="1">
    <source>
        <dbReference type="SAM" id="MobiDB-lite"/>
    </source>
</evidence>
<feature type="compositionally biased region" description="Basic and acidic residues" evidence="1">
    <location>
        <begin position="51"/>
        <end position="60"/>
    </location>
</feature>
<evidence type="ECO:0000313" key="3">
    <source>
        <dbReference type="Proteomes" id="UP001358417"/>
    </source>
</evidence>
<feature type="region of interest" description="Disordered" evidence="1">
    <location>
        <begin position="1"/>
        <end position="60"/>
    </location>
</feature>
<feature type="compositionally biased region" description="Basic and acidic residues" evidence="1">
    <location>
        <begin position="26"/>
        <end position="41"/>
    </location>
</feature>
<evidence type="ECO:0000313" key="2">
    <source>
        <dbReference type="EMBL" id="KAK5060114.1"/>
    </source>
</evidence>
<dbReference type="EMBL" id="JAVRRD010000004">
    <property type="protein sequence ID" value="KAK5060114.1"/>
    <property type="molecule type" value="Genomic_DNA"/>
</dbReference>
<accession>A0AAV9NKX8</accession>
<gene>
    <name evidence="2" type="ORF">LTR84_009998</name>
</gene>
<dbReference type="RefSeq" id="XP_064709935.1">
    <property type="nucleotide sequence ID" value="XM_064853536.1"/>
</dbReference>
<keyword evidence="3" id="KW-1185">Reference proteome</keyword>
<dbReference type="Proteomes" id="UP001358417">
    <property type="component" value="Unassembled WGS sequence"/>
</dbReference>
<protein>
    <submittedName>
        <fullName evidence="2">Uncharacterized protein</fullName>
    </submittedName>
</protein>
<name>A0AAV9NKX8_9EURO</name>
<sequence>MPRRKRSPDSTATLNNDAADWDAEDYDKRPPKKKVWEEKPSKTPLQMMANKHQDRDATRREWDSRELTMASVGMQRPLVHYQSIWYTWVQRQPNFPTNGPQAMHLRRFLNETIQYVNPSGVEQTTPSESTFKSAINFIKTINASDYPI</sequence>
<dbReference type="GeneID" id="89978156"/>
<organism evidence="2 3">
    <name type="scientific">Exophiala bonariae</name>
    <dbReference type="NCBI Taxonomy" id="1690606"/>
    <lineage>
        <taxon>Eukaryota</taxon>
        <taxon>Fungi</taxon>
        <taxon>Dikarya</taxon>
        <taxon>Ascomycota</taxon>
        <taxon>Pezizomycotina</taxon>
        <taxon>Eurotiomycetes</taxon>
        <taxon>Chaetothyriomycetidae</taxon>
        <taxon>Chaetothyriales</taxon>
        <taxon>Herpotrichiellaceae</taxon>
        <taxon>Exophiala</taxon>
    </lineage>
</organism>
<dbReference type="AlphaFoldDB" id="A0AAV9NKX8"/>
<comment type="caution">
    <text evidence="2">The sequence shown here is derived from an EMBL/GenBank/DDBJ whole genome shotgun (WGS) entry which is preliminary data.</text>
</comment>
<proteinExistence type="predicted"/>